<reference evidence="13 14" key="1">
    <citation type="submission" date="2022-06" db="EMBL/GenBank/DDBJ databases">
        <title>Isolation of gut microbiota from human fecal samples.</title>
        <authorList>
            <person name="Pamer E.G."/>
            <person name="Barat B."/>
            <person name="Waligurski E."/>
            <person name="Medina S."/>
            <person name="Paddock L."/>
            <person name="Mostad J."/>
        </authorList>
    </citation>
    <scope>NUCLEOTIDE SEQUENCE [LARGE SCALE GENOMIC DNA]</scope>
    <source>
        <strain evidence="13 14">DFI.6.1</strain>
    </source>
</reference>
<dbReference type="RefSeq" id="WP_256197529.1">
    <property type="nucleotide sequence ID" value="NZ_JANGCH010000004.1"/>
</dbReference>
<dbReference type="InterPro" id="IPR048631">
    <property type="entry name" value="SecD_1st"/>
</dbReference>
<dbReference type="EMBL" id="JANGCH010000004">
    <property type="protein sequence ID" value="MCQ5121383.1"/>
    <property type="molecule type" value="Genomic_DNA"/>
</dbReference>
<feature type="transmembrane region" description="Helical" evidence="9">
    <location>
        <begin position="453"/>
        <end position="474"/>
    </location>
</feature>
<dbReference type="Pfam" id="PF22599">
    <property type="entry name" value="SecDF_P1_head"/>
    <property type="match status" value="1"/>
</dbReference>
<feature type="transmembrane region" description="Helical" evidence="9">
    <location>
        <begin position="682"/>
        <end position="704"/>
    </location>
</feature>
<feature type="transmembrane region" description="Helical" evidence="9">
    <location>
        <begin position="627"/>
        <end position="646"/>
    </location>
</feature>
<dbReference type="NCBIfam" id="TIGR01129">
    <property type="entry name" value="secD"/>
    <property type="match status" value="1"/>
</dbReference>
<keyword evidence="5 9" id="KW-0653">Protein transport</keyword>
<feature type="transmembrane region" description="Helical" evidence="9">
    <location>
        <begin position="710"/>
        <end position="734"/>
    </location>
</feature>
<comment type="similarity">
    <text evidence="9">Belongs to the SecD/SecF family. SecD subfamily.</text>
</comment>
<dbReference type="PRINTS" id="PR01755">
    <property type="entry name" value="SECFTRNLCASE"/>
</dbReference>
<dbReference type="InterPro" id="IPR055344">
    <property type="entry name" value="SecD_SecF_C_bact"/>
</dbReference>
<feature type="transmembrane region" description="Helical" evidence="9">
    <location>
        <begin position="281"/>
        <end position="301"/>
    </location>
</feature>
<dbReference type="InterPro" id="IPR022646">
    <property type="entry name" value="SecD/SecF_CS"/>
</dbReference>
<dbReference type="PANTHER" id="PTHR30081">
    <property type="entry name" value="PROTEIN-EXPORT MEMBRANE PROTEIN SEC"/>
    <property type="match status" value="1"/>
</dbReference>
<evidence type="ECO:0000259" key="10">
    <source>
        <dbReference type="Pfam" id="PF02355"/>
    </source>
</evidence>
<dbReference type="Pfam" id="PF21760">
    <property type="entry name" value="SecD_1st"/>
    <property type="match status" value="1"/>
</dbReference>
<name>A0ABT1SJI5_9FIRM</name>
<feature type="domain" description="Protein export membrane protein SecD/SecF C-terminal" evidence="10">
    <location>
        <begin position="557"/>
        <end position="733"/>
    </location>
</feature>
<comment type="subcellular location">
    <subcellularLocation>
        <location evidence="1 9">Cell membrane</location>
        <topology evidence="1 9">Multi-pass membrane protein</topology>
    </subcellularLocation>
</comment>
<organism evidence="13 14">
    <name type="scientific">Massilicoli timonensis</name>
    <dbReference type="NCBI Taxonomy" id="2015901"/>
    <lineage>
        <taxon>Bacteria</taxon>
        <taxon>Bacillati</taxon>
        <taxon>Bacillota</taxon>
        <taxon>Erysipelotrichia</taxon>
        <taxon>Erysipelotrichales</taxon>
        <taxon>Erysipelotrichaceae</taxon>
        <taxon>Massilicoli</taxon>
    </lineage>
</organism>
<dbReference type="HAMAP" id="MF_01463_B">
    <property type="entry name" value="SecD_B"/>
    <property type="match status" value="1"/>
</dbReference>
<evidence type="ECO:0000313" key="14">
    <source>
        <dbReference type="Proteomes" id="UP001524435"/>
    </source>
</evidence>
<dbReference type="Pfam" id="PF02355">
    <property type="entry name" value="SecD_SecF_C"/>
    <property type="match status" value="2"/>
</dbReference>
<accession>A0ABT1SJI5</accession>
<evidence type="ECO:0000256" key="1">
    <source>
        <dbReference type="ARBA" id="ARBA00004651"/>
    </source>
</evidence>
<feature type="transmembrane region" description="Helical" evidence="9">
    <location>
        <begin position="570"/>
        <end position="591"/>
    </location>
</feature>
<dbReference type="Proteomes" id="UP001524435">
    <property type="component" value="Unassembled WGS sequence"/>
</dbReference>
<dbReference type="Pfam" id="PF07549">
    <property type="entry name" value="Sec_GG"/>
    <property type="match status" value="1"/>
</dbReference>
<evidence type="ECO:0000256" key="5">
    <source>
        <dbReference type="ARBA" id="ARBA00022927"/>
    </source>
</evidence>
<feature type="domain" description="Protein translocase subunit SecDF P1" evidence="11">
    <location>
        <begin position="62"/>
        <end position="119"/>
    </location>
</feature>
<feature type="transmembrane region" description="Helical" evidence="9">
    <location>
        <begin position="598"/>
        <end position="621"/>
    </location>
</feature>
<evidence type="ECO:0000256" key="9">
    <source>
        <dbReference type="HAMAP-Rule" id="MF_01463"/>
    </source>
</evidence>
<dbReference type="InterPro" id="IPR022645">
    <property type="entry name" value="SecD/SecF_bac"/>
</dbReference>
<dbReference type="Gene3D" id="3.30.70.3220">
    <property type="match status" value="1"/>
</dbReference>
<feature type="domain" description="SecDF P1 head subdomain" evidence="12">
    <location>
        <begin position="136"/>
        <end position="234"/>
    </location>
</feature>
<keyword evidence="4 9" id="KW-0812">Transmembrane</keyword>
<comment type="caution">
    <text evidence="13">The sequence shown here is derived from an EMBL/GenBank/DDBJ whole genome shotgun (WGS) entry which is preliminary data.</text>
</comment>
<proteinExistence type="inferred from homology"/>
<evidence type="ECO:0000256" key="7">
    <source>
        <dbReference type="ARBA" id="ARBA00023010"/>
    </source>
</evidence>
<feature type="transmembrane region" description="Helical" evidence="9">
    <location>
        <begin position="352"/>
        <end position="374"/>
    </location>
</feature>
<dbReference type="NCBIfam" id="TIGR00916">
    <property type="entry name" value="2A0604s01"/>
    <property type="match status" value="1"/>
</dbReference>
<dbReference type="InterPro" id="IPR005791">
    <property type="entry name" value="SecD"/>
</dbReference>
<dbReference type="PANTHER" id="PTHR30081:SF1">
    <property type="entry name" value="PROTEIN TRANSLOCASE SUBUNIT SECD"/>
    <property type="match status" value="1"/>
</dbReference>
<evidence type="ECO:0000256" key="2">
    <source>
        <dbReference type="ARBA" id="ARBA00022448"/>
    </source>
</evidence>
<dbReference type="NCBIfam" id="TIGR00966">
    <property type="entry name" value="transloc_SecF"/>
    <property type="match status" value="1"/>
</dbReference>
<feature type="transmembrane region" description="Helical" evidence="9">
    <location>
        <begin position="380"/>
        <end position="404"/>
    </location>
</feature>
<dbReference type="InterPro" id="IPR054384">
    <property type="entry name" value="SecDF_P1_head"/>
</dbReference>
<dbReference type="Gene3D" id="1.20.1640.10">
    <property type="entry name" value="Multidrug efflux transporter AcrB transmembrane domain"/>
    <property type="match status" value="2"/>
</dbReference>
<feature type="transmembrane region" description="Helical" evidence="9">
    <location>
        <begin position="307"/>
        <end position="331"/>
    </location>
</feature>
<keyword evidence="7 9" id="KW-0811">Translocation</keyword>
<feature type="transmembrane region" description="Helical" evidence="9">
    <location>
        <begin position="258"/>
        <end position="276"/>
    </location>
</feature>
<dbReference type="InterPro" id="IPR048634">
    <property type="entry name" value="SecD_SecF_C"/>
</dbReference>
<keyword evidence="8 9" id="KW-0472">Membrane</keyword>
<evidence type="ECO:0000256" key="4">
    <source>
        <dbReference type="ARBA" id="ARBA00022692"/>
    </source>
</evidence>
<feature type="domain" description="Protein export membrane protein SecD/SecF C-terminal" evidence="10">
    <location>
        <begin position="237"/>
        <end position="393"/>
    </location>
</feature>
<evidence type="ECO:0000256" key="3">
    <source>
        <dbReference type="ARBA" id="ARBA00022475"/>
    </source>
</evidence>
<gene>
    <name evidence="9 13" type="primary">secD</name>
    <name evidence="13" type="ORF">NE663_03820</name>
</gene>
<comment type="subunit">
    <text evidence="9">Forms a complex with SecF. Part of the essential Sec protein translocation apparatus which comprises SecA, SecYEG and auxiliary proteins SecDF. Other proteins may also be involved.</text>
</comment>
<keyword evidence="3 9" id="KW-1003">Cell membrane</keyword>
<evidence type="ECO:0000256" key="8">
    <source>
        <dbReference type="ARBA" id="ARBA00023136"/>
    </source>
</evidence>
<evidence type="ECO:0000313" key="13">
    <source>
        <dbReference type="EMBL" id="MCQ5121383.1"/>
    </source>
</evidence>
<comment type="function">
    <text evidence="9">Part of the Sec protein translocase complex. Interacts with the SecYEG preprotein conducting channel. SecDF uses the proton motive force (PMF) to complete protein translocation after the ATP-dependent function of SecA.</text>
</comment>
<dbReference type="InterPro" id="IPR022813">
    <property type="entry name" value="SecD/SecF_arch_bac"/>
</dbReference>
<keyword evidence="2 9" id="KW-0813">Transport</keyword>
<dbReference type="SUPFAM" id="SSF82866">
    <property type="entry name" value="Multidrug efflux transporter AcrB transmembrane domain"/>
    <property type="match status" value="2"/>
</dbReference>
<evidence type="ECO:0000256" key="6">
    <source>
        <dbReference type="ARBA" id="ARBA00022989"/>
    </source>
</evidence>
<comment type="caution">
    <text evidence="9">Lacks conserved residue(s) required for the propagation of feature annotation.</text>
</comment>
<keyword evidence="14" id="KW-1185">Reference proteome</keyword>
<keyword evidence="6 9" id="KW-1133">Transmembrane helix</keyword>
<evidence type="ECO:0000259" key="11">
    <source>
        <dbReference type="Pfam" id="PF21760"/>
    </source>
</evidence>
<protein>
    <recommendedName>
        <fullName evidence="9">Protein translocase subunit SecD</fullName>
    </recommendedName>
</protein>
<sequence length="762" mass="83341">MKKRSRFYTFLLSVIAIFAIIAVFADDVSKQMRLGLDLQGGFEIVYEIEPLKEGDELPDMSSVAQAVSKRIDILGVNEPDIQVEGDNRIRVQLAGVNDIEQARTVISSTANLSFRDVDDNLLMDATVLKKGGAALSSDSLGKPAVSLKIADQDLFYEVTSELAQKSSGENMIVTWLDFVEGEDSYDGEKVKENPKYISVAGVSEAISGDAIINGSFTKEEAKQLADLINSGSLPFQMKELYSEAVTASFGEQAFETTMFAGGIGIALIMLFMIVYYRLPGLISAISIAAYVFVVFFIYNLMGGVFTLSGLAALVLGVGMAVDSSIITFERIKDALYSGRSIKSAFYEGTSKSFWTIFDSQLTTFISAIILFALGSGSVKGFATMLIVSVVATITLIVGIVRFLLGQLVESGMLDGKLSWFGVKKDQVANVAKGEERFYFGFFHRFQFVKNAKYFVATSLAIIVIAIGCMGFSIAQGKGPFHLGIDFVSGTKITVQSDQKLNESDLKADLARFDIEPSTIQINGENKTSAEISITDVIDSETMQDVKAYLKDTYGYPASDNVVTPVIGRDLVKSAILISILAWIGILIYVSFRFKWDYAISGIVALLHDVIIILAACAILRLEVNTEIVAVLLTIVGYSINNSIVVFDRIRDYMKGVKPHEITKERLITIVNSALGDTALRSLFSTFTTMLPVICLLFMGSKAIFNFNLLLIVGLVAGGGSSMFIAAQLWCFIRLHHKPKQKKRKKAKKLDELTEMIIPGVND</sequence>
<dbReference type="InterPro" id="IPR005665">
    <property type="entry name" value="SecF_bac"/>
</dbReference>
<evidence type="ECO:0000259" key="12">
    <source>
        <dbReference type="Pfam" id="PF22599"/>
    </source>
</evidence>